<sequence length="78" mass="8947">MTYPEHSVLAAIAELEAEEQDDITELVRWQLEKGVERGEALPQWHGPRFIGPAQYALYRSLMANLPQWDIPDDPLGSW</sequence>
<name>A0ABV3FIN3_9NOCA</name>
<gene>
    <name evidence="1" type="ORF">AB0H72_33080</name>
</gene>
<dbReference type="RefSeq" id="WP_357987233.1">
    <property type="nucleotide sequence ID" value="NZ_JBFAIH010000031.1"/>
</dbReference>
<organism evidence="1 2">
    <name type="scientific">Nocardia fusca</name>
    <dbReference type="NCBI Taxonomy" id="941183"/>
    <lineage>
        <taxon>Bacteria</taxon>
        <taxon>Bacillati</taxon>
        <taxon>Actinomycetota</taxon>
        <taxon>Actinomycetes</taxon>
        <taxon>Mycobacteriales</taxon>
        <taxon>Nocardiaceae</taxon>
        <taxon>Nocardia</taxon>
    </lineage>
</organism>
<comment type="caution">
    <text evidence="1">The sequence shown here is derived from an EMBL/GenBank/DDBJ whole genome shotgun (WGS) entry which is preliminary data.</text>
</comment>
<reference evidence="1 2" key="1">
    <citation type="submission" date="2024-06" db="EMBL/GenBank/DDBJ databases">
        <title>The Natural Products Discovery Center: Release of the First 8490 Sequenced Strains for Exploring Actinobacteria Biosynthetic Diversity.</title>
        <authorList>
            <person name="Kalkreuter E."/>
            <person name="Kautsar S.A."/>
            <person name="Yang D."/>
            <person name="Bader C.D."/>
            <person name="Teijaro C.N."/>
            <person name="Fluegel L."/>
            <person name="Davis C.M."/>
            <person name="Simpson J.R."/>
            <person name="Lauterbach L."/>
            <person name="Steele A.D."/>
            <person name="Gui C."/>
            <person name="Meng S."/>
            <person name="Li G."/>
            <person name="Viehrig K."/>
            <person name="Ye F."/>
            <person name="Su P."/>
            <person name="Kiefer A.F."/>
            <person name="Nichols A."/>
            <person name="Cepeda A.J."/>
            <person name="Yan W."/>
            <person name="Fan B."/>
            <person name="Jiang Y."/>
            <person name="Adhikari A."/>
            <person name="Zheng C.-J."/>
            <person name="Schuster L."/>
            <person name="Cowan T.M."/>
            <person name="Smanski M.J."/>
            <person name="Chevrette M.G."/>
            <person name="De Carvalho L.P.S."/>
            <person name="Shen B."/>
        </authorList>
    </citation>
    <scope>NUCLEOTIDE SEQUENCE [LARGE SCALE GENOMIC DNA]</scope>
    <source>
        <strain evidence="1 2">NPDC050671</strain>
    </source>
</reference>
<dbReference type="EMBL" id="JBFAIH010000031">
    <property type="protein sequence ID" value="MEV0367531.1"/>
    <property type="molecule type" value="Genomic_DNA"/>
</dbReference>
<proteinExistence type="predicted"/>
<accession>A0ABV3FIN3</accession>
<keyword evidence="2" id="KW-1185">Reference proteome</keyword>
<evidence type="ECO:0000313" key="2">
    <source>
        <dbReference type="Proteomes" id="UP001551658"/>
    </source>
</evidence>
<evidence type="ECO:0000313" key="1">
    <source>
        <dbReference type="EMBL" id="MEV0367531.1"/>
    </source>
</evidence>
<protein>
    <submittedName>
        <fullName evidence="1">Uncharacterized protein</fullName>
    </submittedName>
</protein>
<dbReference type="Proteomes" id="UP001551658">
    <property type="component" value="Unassembled WGS sequence"/>
</dbReference>